<keyword evidence="3" id="KW-1185">Reference proteome</keyword>
<dbReference type="STRING" id="1993.SAMN04489713_110345"/>
<evidence type="ECO:0008006" key="4">
    <source>
        <dbReference type="Google" id="ProtNLM"/>
    </source>
</evidence>
<feature type="transmembrane region" description="Helical" evidence="1">
    <location>
        <begin position="23"/>
        <end position="43"/>
    </location>
</feature>
<dbReference type="Proteomes" id="UP000183413">
    <property type="component" value="Unassembled WGS sequence"/>
</dbReference>
<accession>A0A1I5LD22</accession>
<sequence>MNAVVDTARRQAEEYAGDEDRPLGSYLGTLAVYGVTAGTLALLGRRLRDRPPAIGLADLALMTVTTHKLSRLIAKDPVTSPLRAPFTRYSGTAGPAEVAEEVRGKGVRHAVGELVTCPFCTGQWVATAYAAGLVFAPEATRLAGATMTAVAGSDWLQLAYARLQRSAQG</sequence>
<dbReference type="RefSeq" id="WP_021595711.1">
    <property type="nucleotide sequence ID" value="NZ_CP083237.1"/>
</dbReference>
<dbReference type="OrthoDB" id="4722315at2"/>
<keyword evidence="1" id="KW-0812">Transmembrane</keyword>
<dbReference type="eggNOG" id="ENOG5031MWT">
    <property type="taxonomic scope" value="Bacteria"/>
</dbReference>
<protein>
    <recommendedName>
        <fullName evidence="4">DUF1360 domain-containing protein</fullName>
    </recommendedName>
</protein>
<keyword evidence="1" id="KW-1133">Transmembrane helix</keyword>
<evidence type="ECO:0000313" key="3">
    <source>
        <dbReference type="Proteomes" id="UP000183413"/>
    </source>
</evidence>
<proteinExistence type="predicted"/>
<evidence type="ECO:0000256" key="1">
    <source>
        <dbReference type="SAM" id="Phobius"/>
    </source>
</evidence>
<dbReference type="GeneID" id="99650373"/>
<dbReference type="InterPro" id="IPR010773">
    <property type="entry name" value="Mycophage_PG1_Gp7"/>
</dbReference>
<dbReference type="Pfam" id="PF07098">
    <property type="entry name" value="DUF1360"/>
    <property type="match status" value="1"/>
</dbReference>
<evidence type="ECO:0000313" key="2">
    <source>
        <dbReference type="EMBL" id="SFO95269.1"/>
    </source>
</evidence>
<organism evidence="2 3">
    <name type="scientific">Actinomadura madurae</name>
    <dbReference type="NCBI Taxonomy" id="1993"/>
    <lineage>
        <taxon>Bacteria</taxon>
        <taxon>Bacillati</taxon>
        <taxon>Actinomycetota</taxon>
        <taxon>Actinomycetes</taxon>
        <taxon>Streptosporangiales</taxon>
        <taxon>Thermomonosporaceae</taxon>
        <taxon>Actinomadura</taxon>
    </lineage>
</organism>
<dbReference type="EMBL" id="FOVH01000010">
    <property type="protein sequence ID" value="SFO95269.1"/>
    <property type="molecule type" value="Genomic_DNA"/>
</dbReference>
<gene>
    <name evidence="2" type="ORF">SAMN04489713_110345</name>
</gene>
<reference evidence="2 3" key="1">
    <citation type="submission" date="2016-10" db="EMBL/GenBank/DDBJ databases">
        <authorList>
            <person name="de Groot N.N."/>
        </authorList>
    </citation>
    <scope>NUCLEOTIDE SEQUENCE [LARGE SCALE GENOMIC DNA]</scope>
    <source>
        <strain evidence="2 3">DSM 43067</strain>
    </source>
</reference>
<dbReference type="InParanoid" id="A0A1I5LD22"/>
<keyword evidence="1" id="KW-0472">Membrane</keyword>
<dbReference type="AlphaFoldDB" id="A0A1I5LD22"/>
<name>A0A1I5LD22_9ACTN</name>